<dbReference type="RefSeq" id="WP_043842709.1">
    <property type="nucleotide sequence ID" value="NZ_AQQW01000003.1"/>
</dbReference>
<gene>
    <name evidence="2" type="ORF">ATO8_05281</name>
</gene>
<dbReference type="Pfam" id="PF04940">
    <property type="entry name" value="BLUF"/>
    <property type="match status" value="1"/>
</dbReference>
<reference evidence="2 3" key="1">
    <citation type="journal article" date="2014" name="Antonie Van Leeuwenhoek">
        <title>Roseivivax atlanticus sp. nov., isolated from surface seawater of the Atlantic Ocean.</title>
        <authorList>
            <person name="Li G."/>
            <person name="Lai Q."/>
            <person name="Liu X."/>
            <person name="Sun F."/>
            <person name="Shao Z."/>
        </authorList>
    </citation>
    <scope>NUCLEOTIDE SEQUENCE [LARGE SCALE GENOMIC DNA]</scope>
    <source>
        <strain evidence="2 3">22II-s10s</strain>
    </source>
</reference>
<evidence type="ECO:0000313" key="3">
    <source>
        <dbReference type="Proteomes" id="UP000019063"/>
    </source>
</evidence>
<evidence type="ECO:0000313" key="2">
    <source>
        <dbReference type="EMBL" id="ETW13415.1"/>
    </source>
</evidence>
<comment type="caution">
    <text evidence="2">The sequence shown here is derived from an EMBL/GenBank/DDBJ whole genome shotgun (WGS) entry which is preliminary data.</text>
</comment>
<dbReference type="SMART" id="SM01034">
    <property type="entry name" value="BLUF"/>
    <property type="match status" value="1"/>
</dbReference>
<accession>W4HN65</accession>
<feature type="domain" description="BLUF" evidence="1">
    <location>
        <begin position="6"/>
        <end position="97"/>
    </location>
</feature>
<dbReference type="GO" id="GO:0071949">
    <property type="term" value="F:FAD binding"/>
    <property type="evidence" value="ECO:0007669"/>
    <property type="project" value="InterPro"/>
</dbReference>
<organism evidence="2 3">
    <name type="scientific">Roseivivax marinus</name>
    <dbReference type="NCBI Taxonomy" id="1379903"/>
    <lineage>
        <taxon>Bacteria</taxon>
        <taxon>Pseudomonadati</taxon>
        <taxon>Pseudomonadota</taxon>
        <taxon>Alphaproteobacteria</taxon>
        <taxon>Rhodobacterales</taxon>
        <taxon>Roseobacteraceae</taxon>
        <taxon>Roseivivax</taxon>
    </lineage>
</organism>
<dbReference type="SUPFAM" id="SSF54975">
    <property type="entry name" value="Acylphosphatase/BLUF domain-like"/>
    <property type="match status" value="1"/>
</dbReference>
<dbReference type="InterPro" id="IPR007024">
    <property type="entry name" value="BLUF_domain"/>
</dbReference>
<dbReference type="PROSITE" id="PS50925">
    <property type="entry name" value="BLUF"/>
    <property type="match status" value="1"/>
</dbReference>
<dbReference type="Gene3D" id="3.30.70.100">
    <property type="match status" value="1"/>
</dbReference>
<dbReference type="EMBL" id="AQQW01000003">
    <property type="protein sequence ID" value="ETW13415.1"/>
    <property type="molecule type" value="Genomic_DNA"/>
</dbReference>
<protein>
    <submittedName>
        <fullName evidence="2">BLUF domain-containing protein</fullName>
    </submittedName>
</protein>
<dbReference type="eggNOG" id="ENOG50301YN">
    <property type="taxonomic scope" value="Bacteria"/>
</dbReference>
<name>W4HN65_9RHOB</name>
<keyword evidence="3" id="KW-1185">Reference proteome</keyword>
<dbReference type="Proteomes" id="UP000019063">
    <property type="component" value="Unassembled WGS sequence"/>
</dbReference>
<sequence length="122" mass="13952">MGSRRYHRVVFESSTMLSDSSIENLDILREAMRANDRDGIASVMIKAGPRFVQMIEGPAQPVQAAYARIREDRRHFRVETLIDMPIVSPSLQECRCSACRCRRVPKRMGSRSCRTYCARTPS</sequence>
<proteinExistence type="predicted"/>
<dbReference type="STRING" id="1379903.ATO8_05281"/>
<evidence type="ECO:0000259" key="1">
    <source>
        <dbReference type="PROSITE" id="PS50925"/>
    </source>
</evidence>
<dbReference type="AlphaFoldDB" id="W4HN65"/>
<dbReference type="GO" id="GO:0009882">
    <property type="term" value="F:blue light photoreceptor activity"/>
    <property type="evidence" value="ECO:0007669"/>
    <property type="project" value="InterPro"/>
</dbReference>
<dbReference type="InterPro" id="IPR036046">
    <property type="entry name" value="Acylphosphatase-like_dom_sf"/>
</dbReference>